<dbReference type="EMBL" id="FN655454">
    <property type="protein sequence ID" value="CBY39181.1"/>
    <property type="molecule type" value="Genomic_DNA"/>
</dbReference>
<feature type="region of interest" description="Disordered" evidence="1">
    <location>
        <begin position="105"/>
        <end position="130"/>
    </location>
</feature>
<sequence>DIKNFAQEKRLDALLTDENWKKIGDSEIYKNYKTKFQRRIVREIEKIDFLQDATYIYANISAFQDLCLNVTGSADLQLCSENISTPLQNRKRRQVVIDDFEEFEASGDNSGIDDDDDDLTAKNEEEEPLGCDSTALNKHPICADLEASKKQSANLQLNDTSILKTLEDHYEDYQANLGRWCPPMEKKSNDLTMDGSDQQIIQECQEDENTVYKQYDEFLWELEAEVERENEEELKPRNPRETKKTKEEEIIEAIEAIQVASPPDENELAQLVEKAENIVDEYAERELKNLPQHVRPAQSPQFEEFFNCPPNLNLSSWYSDKESYKCPLIHFDDEIKEKTKSQKTVGETISNELEEIDELLDEIKSFSSMAEEILKSMSKSGLPAKIVGPEDNVVSKKIYLPEAVLESFEDSAIGLDVHFSMQTVPHYANLFYLGDEEDFEKDPTRRRKRRKRENTLKGDAIFVSIEGNGDMVDECAKDSSEWMLKVDIFTKEGKHVNLTATIPDKQDGGRFVNVRLLQRLNRFELLVRSTNLAEYSEMTTENLVQCTDDESCLRDFEFFELAEQPRILFNNQKPKLIMSERPKRLRTKAKKVDDCLELENCKEKLWCLLEQLPDSTERMDYIEESKLREEIGYLSTPSNLGGQEVGYVGLKINQIEALEPSYEPKVDTTFNFIVNNKFIVPEGLEQSSKTECTRFDADGEIVLNSIELGNELDLFTESFDEAIAATRKCLEDQICESEDSAAVVVVSEMFDVDVSKEFDIFTFKNGESVAKPLKNIENCRGMHCDIKMGIALGGINQGKKGSFKAYGRIFVNDEGTNLVGSFFESLPLTQDSSQFWSETAGINELKFYGPEGHVVKHMLVASDKFNFTRKEINKMIDGECENCQTFDVTLLSSLNILSSVKNVASTCEQIPTLDLHLDKSSVFYELEHKDKTSWSEVFKPELDRHGLMGHTYLSTTLYNLKSRALGIRAKFTVHDCDPLPRYQNIIQYVVKFYDENKEFDKVYSMDSFTEMEQITRDRPETVQILIEDCKKPTQKIIVKLHCHTHDLQLNLGVENDLVIYYNKEGTVADDEYEYDEAKIFTPAGQEVSFSGTCPKETRSRKKCAQKRLQLGSDNNSVSFSKFELFKPAEGYFKNTVNMLGFTNLQTCPTEFEENQLYYCSFP</sequence>
<feature type="non-terminal residue" evidence="2">
    <location>
        <position position="1"/>
    </location>
</feature>
<dbReference type="AlphaFoldDB" id="E4YUP2"/>
<evidence type="ECO:0000313" key="2">
    <source>
        <dbReference type="EMBL" id="CBY39181.1"/>
    </source>
</evidence>
<feature type="region of interest" description="Disordered" evidence="1">
    <location>
        <begin position="226"/>
        <end position="246"/>
    </location>
</feature>
<gene>
    <name evidence="2" type="ORF">GSOID_T00019731001</name>
</gene>
<name>E4YUP2_OIKDI</name>
<reference evidence="2" key="1">
    <citation type="journal article" date="2010" name="Science">
        <title>Plasticity of animal genome architecture unmasked by rapid evolution of a pelagic tunicate.</title>
        <authorList>
            <person name="Denoeud F."/>
            <person name="Henriet S."/>
            <person name="Mungpakdee S."/>
            <person name="Aury J.M."/>
            <person name="Da Silva C."/>
            <person name="Brinkmann H."/>
            <person name="Mikhaleva J."/>
            <person name="Olsen L.C."/>
            <person name="Jubin C."/>
            <person name="Canestro C."/>
            <person name="Bouquet J.M."/>
            <person name="Danks G."/>
            <person name="Poulain J."/>
            <person name="Campsteijn C."/>
            <person name="Adamski M."/>
            <person name="Cross I."/>
            <person name="Yadetie F."/>
            <person name="Muffato M."/>
            <person name="Louis A."/>
            <person name="Butcher S."/>
            <person name="Tsagkogeorga G."/>
            <person name="Konrad A."/>
            <person name="Singh S."/>
            <person name="Jensen M.F."/>
            <person name="Cong E.H."/>
            <person name="Eikeseth-Otteraa H."/>
            <person name="Noel B."/>
            <person name="Anthouard V."/>
            <person name="Porcel B.M."/>
            <person name="Kachouri-Lafond R."/>
            <person name="Nishino A."/>
            <person name="Ugolini M."/>
            <person name="Chourrout P."/>
            <person name="Nishida H."/>
            <person name="Aasland R."/>
            <person name="Huzurbazar S."/>
            <person name="Westhof E."/>
            <person name="Delsuc F."/>
            <person name="Lehrach H."/>
            <person name="Reinhardt R."/>
            <person name="Weissenbach J."/>
            <person name="Roy S.W."/>
            <person name="Artiguenave F."/>
            <person name="Postlethwait J.H."/>
            <person name="Manak J.R."/>
            <person name="Thompson E.M."/>
            <person name="Jaillon O."/>
            <person name="Du Pasquier L."/>
            <person name="Boudinot P."/>
            <person name="Liberles D.A."/>
            <person name="Volff J.N."/>
            <person name="Philippe H."/>
            <person name="Lenhard B."/>
            <person name="Roest Crollius H."/>
            <person name="Wincker P."/>
            <person name="Chourrout D."/>
        </authorList>
    </citation>
    <scope>NUCLEOTIDE SEQUENCE [LARGE SCALE GENOMIC DNA]</scope>
</reference>
<dbReference type="Proteomes" id="UP000011014">
    <property type="component" value="Unassembled WGS sequence"/>
</dbReference>
<protein>
    <submittedName>
        <fullName evidence="2">Uncharacterized protein</fullName>
    </submittedName>
</protein>
<evidence type="ECO:0000256" key="1">
    <source>
        <dbReference type="SAM" id="MobiDB-lite"/>
    </source>
</evidence>
<proteinExistence type="predicted"/>
<accession>E4YUP2</accession>
<feature type="compositionally biased region" description="Acidic residues" evidence="1">
    <location>
        <begin position="105"/>
        <end position="129"/>
    </location>
</feature>
<organism evidence="2">
    <name type="scientific">Oikopleura dioica</name>
    <name type="common">Tunicate</name>
    <dbReference type="NCBI Taxonomy" id="34765"/>
    <lineage>
        <taxon>Eukaryota</taxon>
        <taxon>Metazoa</taxon>
        <taxon>Chordata</taxon>
        <taxon>Tunicata</taxon>
        <taxon>Appendicularia</taxon>
        <taxon>Copelata</taxon>
        <taxon>Oikopleuridae</taxon>
        <taxon>Oikopleura</taxon>
    </lineage>
</organism>
<feature type="compositionally biased region" description="Basic and acidic residues" evidence="1">
    <location>
        <begin position="233"/>
        <end position="246"/>
    </location>
</feature>